<comment type="caution">
    <text evidence="1">The sequence shown here is derived from an EMBL/GenBank/DDBJ whole genome shotgun (WGS) entry which is preliminary data.</text>
</comment>
<dbReference type="EMBL" id="BJYZ01000022">
    <property type="protein sequence ID" value="GEO40531.1"/>
    <property type="molecule type" value="Genomic_DNA"/>
</dbReference>
<sequence>MTIPQRPAKREIGETKMFDVEFLSPADREFAALPETTRNEILAAVKALAAEGKAAVSNLGFAVARAAGQVAVCQTDGYLEGIQVLLLVDEKLWDEGAKAASDSTDVMVERIVWPATPAAVRNAHLSSAEIYSLEEAITRELVEMGMPEVAALAIGFGNWVAICDLDSRGTVSVLTLLPLPQYSALVDDEDTDLFMGLPVTVLDGIPSTRH</sequence>
<name>A0A512DVM8_9PROT</name>
<dbReference type="RefSeq" id="WP_044430499.1">
    <property type="nucleotide sequence ID" value="NZ_BJYZ01000022.1"/>
</dbReference>
<dbReference type="Proteomes" id="UP000321523">
    <property type="component" value="Unassembled WGS sequence"/>
</dbReference>
<reference evidence="1 2" key="1">
    <citation type="submission" date="2019-07" db="EMBL/GenBank/DDBJ databases">
        <title>Whole genome shotgun sequence of Skermanella aerolata NBRC 106429.</title>
        <authorList>
            <person name="Hosoyama A."/>
            <person name="Uohara A."/>
            <person name="Ohji S."/>
            <person name="Ichikawa N."/>
        </authorList>
    </citation>
    <scope>NUCLEOTIDE SEQUENCE [LARGE SCALE GENOMIC DNA]</scope>
    <source>
        <strain evidence="1 2">NBRC 106429</strain>
    </source>
</reference>
<evidence type="ECO:0000313" key="2">
    <source>
        <dbReference type="Proteomes" id="UP000321523"/>
    </source>
</evidence>
<proteinExistence type="predicted"/>
<organism evidence="1 2">
    <name type="scientific">Skermanella aerolata</name>
    <dbReference type="NCBI Taxonomy" id="393310"/>
    <lineage>
        <taxon>Bacteria</taxon>
        <taxon>Pseudomonadati</taxon>
        <taxon>Pseudomonadota</taxon>
        <taxon>Alphaproteobacteria</taxon>
        <taxon>Rhodospirillales</taxon>
        <taxon>Azospirillaceae</taxon>
        <taxon>Skermanella</taxon>
    </lineage>
</organism>
<dbReference type="AlphaFoldDB" id="A0A512DVM8"/>
<evidence type="ECO:0000313" key="1">
    <source>
        <dbReference type="EMBL" id="GEO40531.1"/>
    </source>
</evidence>
<keyword evidence="2" id="KW-1185">Reference proteome</keyword>
<accession>A0A512DVM8</accession>
<protein>
    <submittedName>
        <fullName evidence="1">Uncharacterized protein</fullName>
    </submittedName>
</protein>
<dbReference type="OrthoDB" id="7305750at2"/>
<gene>
    <name evidence="1" type="ORF">SAE02_46790</name>
</gene>